<feature type="compositionally biased region" description="Basic and acidic residues" evidence="1">
    <location>
        <begin position="276"/>
        <end position="288"/>
    </location>
</feature>
<feature type="region of interest" description="Disordered" evidence="1">
    <location>
        <begin position="266"/>
        <end position="288"/>
    </location>
</feature>
<accession>A0A0H1BPL6</accession>
<evidence type="ECO:0000313" key="2">
    <source>
        <dbReference type="EMBL" id="KLJ12962.1"/>
    </source>
</evidence>
<dbReference type="AlphaFoldDB" id="A0A0H1BPL6"/>
<dbReference type="OrthoDB" id="5348779at2759"/>
<proteinExistence type="predicted"/>
<reference evidence="3" key="1">
    <citation type="journal article" date="2015" name="PLoS Genet.">
        <title>The dynamic genome and transcriptome of the human fungal pathogen Blastomyces and close relative Emmonsia.</title>
        <authorList>
            <person name="Munoz J.F."/>
            <person name="Gauthier G.M."/>
            <person name="Desjardins C.A."/>
            <person name="Gallo J.E."/>
            <person name="Holder J."/>
            <person name="Sullivan T.D."/>
            <person name="Marty A.J."/>
            <person name="Carmen J.C."/>
            <person name="Chen Z."/>
            <person name="Ding L."/>
            <person name="Gujja S."/>
            <person name="Magrini V."/>
            <person name="Misas E."/>
            <person name="Mitreva M."/>
            <person name="Priest M."/>
            <person name="Saif S."/>
            <person name="Whiston E.A."/>
            <person name="Young S."/>
            <person name="Zeng Q."/>
            <person name="Goldman W.E."/>
            <person name="Mardis E.R."/>
            <person name="Taylor J.W."/>
            <person name="McEwen J.G."/>
            <person name="Clay O.K."/>
            <person name="Klein B.S."/>
            <person name="Cuomo C.A."/>
        </authorList>
    </citation>
    <scope>NUCLEOTIDE SEQUENCE [LARGE SCALE GENOMIC DNA]</scope>
    <source>
        <strain evidence="3">UAMH 139</strain>
    </source>
</reference>
<comment type="caution">
    <text evidence="2">The sequence shown here is derived from an EMBL/GenBank/DDBJ whole genome shotgun (WGS) entry which is preliminary data.</text>
</comment>
<dbReference type="EMBL" id="LDEV01000584">
    <property type="protein sequence ID" value="KLJ12962.1"/>
    <property type="molecule type" value="Genomic_DNA"/>
</dbReference>
<dbReference type="Proteomes" id="UP000053573">
    <property type="component" value="Unassembled WGS sequence"/>
</dbReference>
<name>A0A0H1BPL6_9EURO</name>
<evidence type="ECO:0000313" key="3">
    <source>
        <dbReference type="Proteomes" id="UP000053573"/>
    </source>
</evidence>
<feature type="region of interest" description="Disordered" evidence="1">
    <location>
        <begin position="1"/>
        <end position="33"/>
    </location>
</feature>
<evidence type="ECO:0000256" key="1">
    <source>
        <dbReference type="SAM" id="MobiDB-lite"/>
    </source>
</evidence>
<sequence length="429" mass="48789">MAPKPNGRPPRQHSAASRSDVRNVTDPIPGQTEWSVDDLPEILYVFRPTAPQVRSLSNLPTKPSPWGSGPDLRIFDILPDRISANVEEFRVEAWMRLDRRIQLHDITDRMHPDFRIANNALQQRGVRFRQAFNILSWGTGNKQTKVVAEQLEKKMQARGIDMSLNSTRGLTPGLVNPAMGEAGGRILVPEAYRQRFHAFAKEQDELIRQLTTMEMPAMLSDTARTQETQQLFIVPPVALQFGTLGNDAQLESGDSEMTDIYNSRGCEEEHESGSNCEERKGDDSEVVRLPPHDDCYPGIPFYEEPFEVAGSTTPTKVQVSPVPIELLMERYIDIPYCWKLEMFKTMDKIQAVMPPTHSNDILQGQIVADEWELFPIISDAPCDYLDFSDLGDVPAEYEKMEKAMKYQREYGIDIDYCEQLRDSYGQNCI</sequence>
<gene>
    <name evidence="2" type="ORF">EMPG_12061</name>
</gene>
<protein>
    <submittedName>
        <fullName evidence="2">Uncharacterized protein</fullName>
    </submittedName>
</protein>
<keyword evidence="3" id="KW-1185">Reference proteome</keyword>
<organism evidence="2 3">
    <name type="scientific">Blastomyces silverae</name>
    <dbReference type="NCBI Taxonomy" id="2060906"/>
    <lineage>
        <taxon>Eukaryota</taxon>
        <taxon>Fungi</taxon>
        <taxon>Dikarya</taxon>
        <taxon>Ascomycota</taxon>
        <taxon>Pezizomycotina</taxon>
        <taxon>Eurotiomycetes</taxon>
        <taxon>Eurotiomycetidae</taxon>
        <taxon>Onygenales</taxon>
        <taxon>Ajellomycetaceae</taxon>
        <taxon>Blastomyces</taxon>
    </lineage>
</organism>